<evidence type="ECO:0000256" key="1">
    <source>
        <dbReference type="ARBA" id="ARBA00004138"/>
    </source>
</evidence>
<dbReference type="InterPro" id="IPR013783">
    <property type="entry name" value="Ig-like_fold"/>
</dbReference>
<feature type="domain" description="PKD" evidence="17">
    <location>
        <begin position="2038"/>
        <end position="2092"/>
    </location>
</feature>
<protein>
    <submittedName>
        <fullName evidence="21">Polycystin-1-like</fullName>
    </submittedName>
</protein>
<evidence type="ECO:0000259" key="17">
    <source>
        <dbReference type="PROSITE" id="PS50093"/>
    </source>
</evidence>
<dbReference type="SMART" id="SM00303">
    <property type="entry name" value="GPS"/>
    <property type="match status" value="1"/>
</dbReference>
<evidence type="ECO:0000259" key="19">
    <source>
        <dbReference type="PROSITE" id="PS51111"/>
    </source>
</evidence>
<evidence type="ECO:0000256" key="5">
    <source>
        <dbReference type="ARBA" id="ARBA00022614"/>
    </source>
</evidence>
<dbReference type="Pfam" id="PF01477">
    <property type="entry name" value="PLAT"/>
    <property type="match status" value="1"/>
</dbReference>
<evidence type="ECO:0000256" key="14">
    <source>
        <dbReference type="PROSITE-ProRule" id="PRU00152"/>
    </source>
</evidence>
<dbReference type="PROSITE" id="PS51450">
    <property type="entry name" value="LRR"/>
    <property type="match status" value="1"/>
</dbReference>
<keyword evidence="9 16" id="KW-1133">Transmembrane helix</keyword>
<dbReference type="CDD" id="cd00146">
    <property type="entry name" value="PKD"/>
    <property type="match status" value="8"/>
</dbReference>
<dbReference type="PRINTS" id="PR01433">
    <property type="entry name" value="POLYCYSTIN2"/>
</dbReference>
<dbReference type="InterPro" id="IPR036392">
    <property type="entry name" value="PLAT/LH2_dom_sf"/>
</dbReference>
<dbReference type="InterPro" id="IPR022409">
    <property type="entry name" value="PKD/Chitinase_dom"/>
</dbReference>
<dbReference type="PROSITE" id="PS50093">
    <property type="entry name" value="PKD"/>
    <property type="match status" value="11"/>
</dbReference>
<feature type="domain" description="PKD" evidence="17">
    <location>
        <begin position="1247"/>
        <end position="1305"/>
    </location>
</feature>
<keyword evidence="13" id="KW-0966">Cell projection</keyword>
<evidence type="ECO:0000256" key="15">
    <source>
        <dbReference type="SAM" id="MobiDB-lite"/>
    </source>
</evidence>
<dbReference type="Gene3D" id="3.80.10.10">
    <property type="entry name" value="Ribonuclease Inhibitor"/>
    <property type="match status" value="1"/>
</dbReference>
<dbReference type="Pfam" id="PF01825">
    <property type="entry name" value="GPS"/>
    <property type="match status" value="1"/>
</dbReference>
<evidence type="ECO:0000256" key="2">
    <source>
        <dbReference type="ARBA" id="ARBA00004651"/>
    </source>
</evidence>
<keyword evidence="11 16" id="KW-0472">Membrane</keyword>
<dbReference type="PROSITE" id="PS51111">
    <property type="entry name" value="REJ"/>
    <property type="match status" value="1"/>
</dbReference>
<dbReference type="InterPro" id="IPR014010">
    <property type="entry name" value="REJ_dom"/>
</dbReference>
<comment type="similarity">
    <text evidence="3">Belongs to the polycystin family.</text>
</comment>
<evidence type="ECO:0000256" key="13">
    <source>
        <dbReference type="ARBA" id="ARBA00023273"/>
    </source>
</evidence>
<dbReference type="InterPro" id="IPR001024">
    <property type="entry name" value="PLAT/LH2_dom"/>
</dbReference>
<feature type="domain" description="PKD" evidence="17">
    <location>
        <begin position="367"/>
        <end position="431"/>
    </location>
</feature>
<evidence type="ECO:0000256" key="12">
    <source>
        <dbReference type="ARBA" id="ARBA00023180"/>
    </source>
</evidence>
<comment type="subcellular location">
    <subcellularLocation>
        <location evidence="2">Cell membrane</location>
        <topology evidence="2">Multi-pass membrane protein</topology>
    </subcellularLocation>
    <subcellularLocation>
        <location evidence="1">Cell projection</location>
        <location evidence="1">Cilium</location>
    </subcellularLocation>
</comment>
<dbReference type="Pfam" id="PF08016">
    <property type="entry name" value="PKD_channel"/>
    <property type="match status" value="1"/>
</dbReference>
<feature type="domain" description="REJ" evidence="19">
    <location>
        <begin position="2097"/>
        <end position="2619"/>
    </location>
</feature>
<dbReference type="SMART" id="SM00082">
    <property type="entry name" value="LRRCT"/>
    <property type="match status" value="1"/>
</dbReference>
<feature type="transmembrane region" description="Helical" evidence="16">
    <location>
        <begin position="4036"/>
        <end position="4053"/>
    </location>
</feature>
<keyword evidence="4" id="KW-1003">Cell membrane</keyword>
<keyword evidence="7" id="KW-0732">Signal</keyword>
<dbReference type="SMART" id="SM00089">
    <property type="entry name" value="PKD"/>
    <property type="match status" value="14"/>
</dbReference>
<evidence type="ECO:0000313" key="21">
    <source>
        <dbReference type="RefSeq" id="XP_006822225.1"/>
    </source>
</evidence>
<evidence type="ECO:0000256" key="6">
    <source>
        <dbReference type="ARBA" id="ARBA00022692"/>
    </source>
</evidence>
<dbReference type="Pfam" id="PF00801">
    <property type="entry name" value="PKD"/>
    <property type="match status" value="11"/>
</dbReference>
<dbReference type="Pfam" id="PF02010">
    <property type="entry name" value="REJ"/>
    <property type="match status" value="1"/>
</dbReference>
<dbReference type="InterPro" id="IPR000483">
    <property type="entry name" value="Cys-rich_flank_reg_C"/>
</dbReference>
<dbReference type="InterPro" id="IPR013122">
    <property type="entry name" value="PKD1_2_channel"/>
</dbReference>
<feature type="domain" description="PKD" evidence="17">
    <location>
        <begin position="1865"/>
        <end position="1928"/>
    </location>
</feature>
<dbReference type="InterPro" id="IPR001611">
    <property type="entry name" value="Leu-rich_rpt"/>
</dbReference>
<keyword evidence="5" id="KW-0433">Leucine-rich repeat</keyword>
<dbReference type="InterPro" id="IPR000601">
    <property type="entry name" value="PKD_dom"/>
</dbReference>
<dbReference type="SMART" id="SM00369">
    <property type="entry name" value="LRR_TYP"/>
    <property type="match status" value="2"/>
</dbReference>
<feature type="domain" description="PLAT" evidence="18">
    <location>
        <begin position="3067"/>
        <end position="3182"/>
    </location>
</feature>
<feature type="transmembrane region" description="Helical" evidence="16">
    <location>
        <begin position="3025"/>
        <end position="3044"/>
    </location>
</feature>
<dbReference type="InterPro" id="IPR035986">
    <property type="entry name" value="PKD_dom_sf"/>
</dbReference>
<evidence type="ECO:0000256" key="16">
    <source>
        <dbReference type="SAM" id="Phobius"/>
    </source>
</evidence>
<evidence type="ECO:0000256" key="7">
    <source>
        <dbReference type="ARBA" id="ARBA00022729"/>
    </source>
</evidence>
<comment type="caution">
    <text evidence="14">Lacks conserved residue(s) required for the propagation of feature annotation.</text>
</comment>
<accession>A0ABM0MQD4</accession>
<keyword evidence="6 16" id="KW-0812">Transmembrane</keyword>
<feature type="transmembrane region" description="Helical" evidence="16">
    <location>
        <begin position="3544"/>
        <end position="3567"/>
    </location>
</feature>
<dbReference type="RefSeq" id="XP_006822225.1">
    <property type="nucleotide sequence ID" value="XM_006822162.1"/>
</dbReference>
<feature type="transmembrane region" description="Helical" evidence="16">
    <location>
        <begin position="4101"/>
        <end position="4123"/>
    </location>
</feature>
<dbReference type="Pfam" id="PF20519">
    <property type="entry name" value="Polycystin_dom"/>
    <property type="match status" value="1"/>
</dbReference>
<dbReference type="GeneID" id="100368847"/>
<name>A0ABM0MQD4_SACKO</name>
<dbReference type="SUPFAM" id="SSF49723">
    <property type="entry name" value="Lipase/lipooxygenase domain (PLAT/LH2 domain)"/>
    <property type="match status" value="1"/>
</dbReference>
<dbReference type="InterPro" id="IPR032675">
    <property type="entry name" value="LRR_dom_sf"/>
</dbReference>
<dbReference type="SMART" id="SM00308">
    <property type="entry name" value="LH2"/>
    <property type="match status" value="1"/>
</dbReference>
<evidence type="ECO:0000256" key="10">
    <source>
        <dbReference type="ARBA" id="ARBA00023069"/>
    </source>
</evidence>
<feature type="region of interest" description="Disordered" evidence="15">
    <location>
        <begin position="3512"/>
        <end position="3538"/>
    </location>
</feature>
<organism evidence="20 21">
    <name type="scientific">Saccoglossus kowalevskii</name>
    <name type="common">Acorn worm</name>
    <dbReference type="NCBI Taxonomy" id="10224"/>
    <lineage>
        <taxon>Eukaryota</taxon>
        <taxon>Metazoa</taxon>
        <taxon>Hemichordata</taxon>
        <taxon>Enteropneusta</taxon>
        <taxon>Harrimaniidae</taxon>
        <taxon>Saccoglossus</taxon>
    </lineage>
</organism>
<gene>
    <name evidence="21" type="primary">LOC100368847</name>
</gene>
<dbReference type="PANTHER" id="PTHR46730">
    <property type="entry name" value="POLYCYSTIN-1"/>
    <property type="match status" value="1"/>
</dbReference>
<evidence type="ECO:0000256" key="9">
    <source>
        <dbReference type="ARBA" id="ARBA00022989"/>
    </source>
</evidence>
<evidence type="ECO:0000313" key="20">
    <source>
        <dbReference type="Proteomes" id="UP000694865"/>
    </source>
</evidence>
<feature type="transmembrane region" description="Helical" evidence="16">
    <location>
        <begin position="3579"/>
        <end position="3601"/>
    </location>
</feature>
<dbReference type="SUPFAM" id="SSF49299">
    <property type="entry name" value="PKD domain"/>
    <property type="match status" value="11"/>
</dbReference>
<dbReference type="PANTHER" id="PTHR46730:SF1">
    <property type="entry name" value="PLAT DOMAIN-CONTAINING PROTEIN"/>
    <property type="match status" value="1"/>
</dbReference>
<dbReference type="InterPro" id="IPR000203">
    <property type="entry name" value="GPS"/>
</dbReference>
<feature type="domain" description="PKD" evidence="17">
    <location>
        <begin position="957"/>
        <end position="1043"/>
    </location>
</feature>
<feature type="domain" description="PKD" evidence="17">
    <location>
        <begin position="1952"/>
        <end position="2014"/>
    </location>
</feature>
<evidence type="ECO:0000256" key="3">
    <source>
        <dbReference type="ARBA" id="ARBA00007200"/>
    </source>
</evidence>
<keyword evidence="10" id="KW-0969">Cilium</keyword>
<keyword evidence="20" id="KW-1185">Reference proteome</keyword>
<feature type="transmembrane region" description="Helical" evidence="16">
    <location>
        <begin position="3941"/>
        <end position="3967"/>
    </location>
</feature>
<evidence type="ECO:0000259" key="18">
    <source>
        <dbReference type="PROSITE" id="PS50095"/>
    </source>
</evidence>
<feature type="transmembrane region" description="Helical" evidence="16">
    <location>
        <begin position="3661"/>
        <end position="3682"/>
    </location>
</feature>
<feature type="transmembrane region" description="Helical" evidence="16">
    <location>
        <begin position="3910"/>
        <end position="3929"/>
    </location>
</feature>
<keyword evidence="8" id="KW-0677">Repeat</keyword>
<evidence type="ECO:0000256" key="4">
    <source>
        <dbReference type="ARBA" id="ARBA00022475"/>
    </source>
</evidence>
<dbReference type="SUPFAM" id="SSF52058">
    <property type="entry name" value="L domain-like"/>
    <property type="match status" value="1"/>
</dbReference>
<feature type="transmembrane region" description="Helical" evidence="16">
    <location>
        <begin position="3992"/>
        <end position="4015"/>
    </location>
</feature>
<feature type="domain" description="PKD" evidence="17">
    <location>
        <begin position="1783"/>
        <end position="1842"/>
    </location>
</feature>
<feature type="transmembrane region" description="Helical" evidence="16">
    <location>
        <begin position="3228"/>
        <end position="3247"/>
    </location>
</feature>
<feature type="domain" description="PKD" evidence="17">
    <location>
        <begin position="1176"/>
        <end position="1219"/>
    </location>
</feature>
<dbReference type="Gene3D" id="2.60.60.20">
    <property type="entry name" value="PLAT/LH2 domain"/>
    <property type="match status" value="1"/>
</dbReference>
<reference evidence="21" key="1">
    <citation type="submission" date="2025-08" db="UniProtKB">
        <authorList>
            <consortium name="RefSeq"/>
        </authorList>
    </citation>
    <scope>IDENTIFICATION</scope>
    <source>
        <tissue evidence="21">Testes</tissue>
    </source>
</reference>
<proteinExistence type="inferred from homology"/>
<feature type="transmembrane region" description="Helical" evidence="16">
    <location>
        <begin position="3263"/>
        <end position="3284"/>
    </location>
</feature>
<feature type="domain" description="PKD" evidence="17">
    <location>
        <begin position="1434"/>
        <end position="1492"/>
    </location>
</feature>
<evidence type="ECO:0000256" key="11">
    <source>
        <dbReference type="ARBA" id="ARBA00023136"/>
    </source>
</evidence>
<feature type="domain" description="PKD" evidence="17">
    <location>
        <begin position="1517"/>
        <end position="1579"/>
    </location>
</feature>
<dbReference type="InterPro" id="IPR003591">
    <property type="entry name" value="Leu-rich_rpt_typical-subtyp"/>
</dbReference>
<feature type="region of interest" description="Disordered" evidence="15">
    <location>
        <begin position="4287"/>
        <end position="4338"/>
    </location>
</feature>
<dbReference type="InterPro" id="IPR002859">
    <property type="entry name" value="PKD/REJ-like"/>
</dbReference>
<dbReference type="InterPro" id="IPR003915">
    <property type="entry name" value="PKD_2"/>
</dbReference>
<evidence type="ECO:0000256" key="8">
    <source>
        <dbReference type="ARBA" id="ARBA00022737"/>
    </source>
</evidence>
<sequence>MDNTLHTYVEIDNTLHTYVEINNTLYTFVEIDNTLHTYVEIDNTLHTFVEINNTLHTFVEIDNTLHMYIDIDNTLHTFVEIDNTLQTFFEMDNTLHTFVEIDTTLHTYVGIDNTLHNYVDIDNTLPKTVSHNNLSNVAADSFQAFLNLERLDVSNNLLDSLDVNIFNKLTSLEALNINDNQLTGLSENLFSNLPSLTNIALGNNPYLCDCDIVWIKEFAANIEGAVDSNDVICKEPYYLEGEPLMQVSNADLTCTSGYVSCDVISGISHVTFYDHVDDSETYSLESCNEHCFLLGFSHASLSIQCFCGNIETNVQTSTCGGSCTDYTISVDCHRHILRDVFKTSCGIVLDVVTTRLSYLEEITLSVQTNIPVDLYTWDFGDYSPSTNSTVNEQSHKYALPATYTVLVKVYTENNSDSDSLSVTVDAPIVGPEIICPVSPVSTSQPLDVSFEFEQGTHITLDWITFTINDIGGAEYYTTGVCSFDNFPFSALTTSSTANSGTNTVVVVLPGMYFERTGKLLSWEFISSDSATNAELHLQVYTPTCPQGQFLVPPGCSEFCSPYAVCVNSNSTPVCTTLDVAQCWITPPRYQNGNQPNYLLKTDIPVHVTATEKTQFQVVLLDSIDVSENDVLGVQYDQQPVYCPNQSGEDLRYSVVRASQSAWLSVGDTATGLDTWIDNKDCFIRAVYVTPLEYTQHHPQLSPPNLTVGTTNYFISVMNVLSADALICIVEFQDSIEELTFIYPIIQQTGTSPNSVGTVVVPVNEMITLTVLATSASDIRSDMSSEWYFEGPTSPQTWSPIVFADACPTAVRTLVSDCDTVSKLPSVASYAYLEKTYYQAGSHSVQVTASNPVSTEVVFVDVLVVELITGLDLQRSETVPMLVGYQQTFTAVTVTGTSLVSLWSTDNWNSTISTGSDPNFQHIFSEVGDYTIHVNVSNALGSFQSSLHVTISGMQPLANLTFISAPNVGAVETVITFEIKFQGDQYYDVNVRWNFNNNIFDSTLTPSIGPTITSRTHIFNTAGNYTINVTVYNQYDSLSVQHEIEAIYRITAVHINVTDTVFATRQLVSFEALLSGANTAMLYSWDIYYDALLVSHIENEQSIFSLWISQPGIYEIQVEASNAVSSAKDSVTVTTEDPIRDLALSYDGPSQELSLTTFRASISSGSNVMYYLSTGMVGDNEISSSSVNIYYSYQTAGTYTVVLRAANLVSEVQTSMEVAILDTFSLNGVTAPECGIVNEITSLAVHVSTTDSLTYMWIFGDGSQTDVLDNTSVEHTYISPGTFQVSVTAVDADGHSQSLSIDVCIERILSINDVDLQTYDVARSNVPITFTINATNIGSFDTRWFVDDVAVAHASGYQLNHTFTASGNHEVVASVHNHVSLVNVSVTILIEDEIAGLVLVKTDFITENSLLDSMSTNLYVESGIEYLFNATIIQGSGVTYTWLFEGSVYLTGESVAYTHSTEGVFTSVLTASNQVGSEEKTFTVHVIAGVEGLTILNQNNDVVLEGASVSFTATVDRGEDLEYSWEICLPCNIQHVSANNTYQHSFDTTGEYTVKLTASNRISSMSAIHSVSVIGEITGLQIYSDLVDGIYAEKDLPYPYNFTANCTNGVILTYFWSIDQYGLQLHTDNTQITSFIFTLIGPHRVAVNASNLIDTETEVITAEVIERTTELELRHNVSGSTVLAGVPILFELTYATGSNLTYHWNMDDHTGTETTLVPYFLYTYDYAKNVIPLGTALNPISAETAFTFLQVIEPITNLRIVLNTNTGYFVPITENVTYNAVFDTGSHETYNWTFPTVTGLSSKSVTYFFDSFGVYPVSVEVWNEFTHAETTVQITVQEPISDLKLIASGESVEVGTAVNFTAIVKTGSDITYKWTTSDNHGTTIITSDPTMSYTFNSLGEYNVNVTAQNGLGQETDSVLITVLSVITDLQIADCCEAGYPTNEMIDFSATVATGSDVSYKWNLTINGNIDVYYTQNIKHKFDTPGNCTIELTATNAISRDFTQYVISVQEKISNLQLQTSGIESMYVGYNVTFVLNVDTGSDIIYVVDYGDETKETSTHNVFTHTYSNIGTKTVITSAQNDVSSEQSSTSIRIRKLWCQEPTLTLIGSYHRRIERSNNIFIEYDIDLHQCIQYTTTYDWKVFATNDVHCRNLEDLEPVDLQRLTITTLPHLNLKSHSLDYGEYCIQFTVSFKDTPHVSVESSRLNVVDSPLVAIINGGRLRTISALDKLTLDASESYDPDERFKEQSILNYEWNCTVQQVQCLSETVTDMIVEIPAGFLTGGSSYIFELVVSKPGRTSGTSKQTVIVRQTTQPSVTITCRTCFLQPTASISPSYRVSLQGRCWNCFKKHVKYEWNVTRDDGAYLALNSETTTTGGESSNLVIKKGAVTSGYGYTFTLTVTATDDSFSSPGMAEMFLPPNYPPSNGECEVQPRISTALEMYLSFSCRDWEDEDNVVEPLIYSLAVNRLSDVDSEQEIYILYSGLRKNNEVTTPVGLELTGYELTVTILVEDKWGTHAVGYQGNVIVNLPEIENGTMSMWLYKQALEDLQYVSQTNDPQKVLSYATALVTVLNTESTKTDVRDEDFFYRVETRRMVIEAVTVLKVDTMLVVMQMSSALKQSTDIILELAETETIDIIADTIDDIMFICQAFLNDGQDPEEIPANSIMTIISNLLDTLNYYEQNPDEELASELVHHKSVKRLTKQADQLITDLVNAKVTHEAPIEVLSPGIQGTGQRTTRATVLDNLELNGCVFVIPAGLFENSEPNAEILSVMRTNNYNPYSWGISGDHDVTSRVPTLLYYDDDLSRLTIKNLENPIKISMYKASHSFQHVSERMESKYCDPTEDMEYLSFLLSPNDAASVMITDLPTVTLPTSMHIQVLYNVVMSRESSSDSSIHVSLATTPDADSDDVIDELDVDEDDMAPDSDHQLYTFFIHSSDYSSHTEYYLLVTSNYVQSVINVSVGVYFTTCQYYNETLNEWESTGCIPDEQSVYVCPSCQCNHLTSFGGSSASSAVSSYTVIRNSDSNPITVITCCALFAIYIVAVFIARWRDSIDLRRIGIIPLCGKEASFKYEISIKTGMKRSAGTTAHVGVNIYGAHGKSGTRHLSKPNAFMRNSLDVFQIAADINLGDIKKIRIWHDNTGLHPCWYLSRVVIRDMQTNKKYYFLCEQWLTLTGQEGVVKKELTLASDKQLSKFSRIFWAETSHGFSERHLWFSVYERPAKSRFTRVQRVTSCFVLAFLLLALNAMYYGEIRPETQFTWLSLDELVVGVISSLLAFVIILVVVQMFQHTKYKVSLADYSSKPMTAQTVEMDALCELSHTGGSSQGDILADNMSPRLSDLRGLEKGKWWSKESILSWPEELPPYEGSQRRRKLGGVNRFSMMSDENHLRDRSTIQRQIYSSKAKTESWNTHDDELLDELMQSLDDIPTVSQRVTRTVSMKPNVSSISKNSFNPRADPDLPHTRGPILIKSESKHCDESVNDTGSTDENYTAMSTTMSTLESYRATNTVSRDNLLKAAEDRNSNKSRAQSKTSYRKKPSSKKCGLPSWFLYINYLVCLLLVGTSLAVVLYYSRLFTVNQSLQWIVAVAIAFAASIFILEPIKVLFISVFRALLRKPLDDYGDDEVIDNHIIENMEGVHRSIRPPGGYALIQAKEEAKKINMMYTLLRQFIVWVLFLSLILLINFTANNKTVQYSQTLKLNNTYVTARYDYEYKKDFLSIRVAEDFWIWSKNILARGLHSVELDPFDPEEGYTYGFPIGVARLRQLRTLPVGCAIYSKYSDADLHDTCIDDDNMDTNNYNEGWTYDSTTNQTWLYQTEEQLDGMSFKGYTNTYDGGGYVQHLGTTYYETLDVLNYLLANKWIDRWTSAVFVEFTVYNSNVNLYSVLTLLVEFPASSGAFPSSSIMTVNLTYSGQISASTVFMMLLGIFMVYFIIREILNMKELGLSYFASLWHWIDLAIIILCLSSIGMYIYQQVYTAEVINQYFAHPVRFTNFYRAVYYIEVVNTLNAIIMLLVTLKLLRLLRFNRMMSTFSRTMSEAGRYLFCCTMIFVIVLWAYVQLTYLVYGSLIWGLHRLDAGMGFLLALMRGPSINIDLCIQYYPILTPFIFSFFWFIFCVIIAALFAAIMINSYKVSKRRSTRHTLEFQDYEMIDFMMKRFKQMVGIAKVKQYRPKVKFRGFESLSSRSTRSMCSTRQSSRISSAGSSSGFQSLYMERWWDPEQMTDILQSLNPAVDVILAKFEVLDHLAMEEENLVKYWTDVYAMRKKNTVQHKSACKGQVKTKTVNIDCKRRRVSVPEQPNKSTKGAVIVAGRPKSEQCGRSGESSGVKKPDSGKSHRTAKKAW</sequence>
<dbReference type="Proteomes" id="UP000694865">
    <property type="component" value="Unplaced"/>
</dbReference>
<keyword evidence="12" id="KW-0325">Glycoprotein</keyword>
<dbReference type="Gene3D" id="2.60.40.10">
    <property type="entry name" value="Immunoglobulins"/>
    <property type="match status" value="8"/>
</dbReference>
<dbReference type="PROSITE" id="PS50095">
    <property type="entry name" value="PLAT"/>
    <property type="match status" value="1"/>
</dbReference>
<feature type="domain" description="PKD" evidence="17">
    <location>
        <begin position="894"/>
        <end position="950"/>
    </location>
</feature>
<dbReference type="InterPro" id="IPR046791">
    <property type="entry name" value="Polycystin_dom"/>
</dbReference>
<dbReference type="Pfam" id="PF13855">
    <property type="entry name" value="LRR_8"/>
    <property type="match status" value="1"/>
</dbReference>